<dbReference type="Gene3D" id="3.30.40.10">
    <property type="entry name" value="Zinc/RING finger domain, C3HC4 (zinc finger)"/>
    <property type="match status" value="1"/>
</dbReference>
<protein>
    <recommendedName>
        <fullName evidence="7">RING-type domain-containing protein</fullName>
    </recommendedName>
</protein>
<feature type="region of interest" description="Disordered" evidence="6">
    <location>
        <begin position="396"/>
        <end position="417"/>
    </location>
</feature>
<keyword evidence="11" id="KW-1185">Reference proteome</keyword>
<dbReference type="PROSITE" id="PS50089">
    <property type="entry name" value="ZF_RING_2"/>
    <property type="match status" value="1"/>
</dbReference>
<proteinExistence type="inferred from homology"/>
<dbReference type="InterPro" id="IPR001370">
    <property type="entry name" value="BIR_rpt"/>
</dbReference>
<comment type="caution">
    <text evidence="9">The sequence shown here is derived from an EMBL/GenBank/DDBJ whole genome shotgun (WGS) entry which is preliminary data.</text>
</comment>
<dbReference type="InterPro" id="IPR001841">
    <property type="entry name" value="Znf_RING"/>
</dbReference>
<feature type="compositionally biased region" description="Polar residues" evidence="6">
    <location>
        <begin position="405"/>
        <end position="417"/>
    </location>
</feature>
<dbReference type="AlphaFoldDB" id="A0A820HU49"/>
<dbReference type="GO" id="GO:0051726">
    <property type="term" value="P:regulation of cell cycle"/>
    <property type="evidence" value="ECO:0007669"/>
    <property type="project" value="TreeGrafter"/>
</dbReference>
<evidence type="ECO:0000256" key="6">
    <source>
        <dbReference type="SAM" id="MobiDB-lite"/>
    </source>
</evidence>
<organism evidence="9 11">
    <name type="scientific">Rotaria socialis</name>
    <dbReference type="NCBI Taxonomy" id="392032"/>
    <lineage>
        <taxon>Eukaryota</taxon>
        <taxon>Metazoa</taxon>
        <taxon>Spiralia</taxon>
        <taxon>Gnathifera</taxon>
        <taxon>Rotifera</taxon>
        <taxon>Eurotatoria</taxon>
        <taxon>Bdelloidea</taxon>
        <taxon>Philodinida</taxon>
        <taxon>Philodinidae</taxon>
        <taxon>Rotaria</taxon>
    </lineage>
</organism>
<dbReference type="EMBL" id="CAJNXB010002824">
    <property type="protein sequence ID" value="CAF3278820.1"/>
    <property type="molecule type" value="Genomic_DNA"/>
</dbReference>
<keyword evidence="3 5" id="KW-0863">Zinc-finger</keyword>
<name>A0A820HU49_9BILA</name>
<dbReference type="GO" id="GO:0031398">
    <property type="term" value="P:positive regulation of protein ubiquitination"/>
    <property type="evidence" value="ECO:0007669"/>
    <property type="project" value="TreeGrafter"/>
</dbReference>
<comment type="similarity">
    <text evidence="1">Belongs to the IAP family.</text>
</comment>
<feature type="region of interest" description="Disordered" evidence="6">
    <location>
        <begin position="562"/>
        <end position="587"/>
    </location>
</feature>
<accession>A0A820HU49</accession>
<dbReference type="GO" id="GO:0061630">
    <property type="term" value="F:ubiquitin protein ligase activity"/>
    <property type="evidence" value="ECO:0007669"/>
    <property type="project" value="TreeGrafter"/>
</dbReference>
<dbReference type="OrthoDB" id="774873at2759"/>
<evidence type="ECO:0000256" key="3">
    <source>
        <dbReference type="ARBA" id="ARBA00022771"/>
    </source>
</evidence>
<dbReference type="Pfam" id="PF13920">
    <property type="entry name" value="zf-C3HC4_3"/>
    <property type="match status" value="1"/>
</dbReference>
<dbReference type="Proteomes" id="UP000663851">
    <property type="component" value="Unassembled WGS sequence"/>
</dbReference>
<dbReference type="EMBL" id="CAJOBP010001604">
    <property type="protein sequence ID" value="CAF4297233.1"/>
    <property type="molecule type" value="Genomic_DNA"/>
</dbReference>
<dbReference type="PROSITE" id="PS50143">
    <property type="entry name" value="BIR_REPEAT_2"/>
    <property type="match status" value="3"/>
</dbReference>
<keyword evidence="4" id="KW-0862">Zinc</keyword>
<dbReference type="GO" id="GO:0005634">
    <property type="term" value="C:nucleus"/>
    <property type="evidence" value="ECO:0007669"/>
    <property type="project" value="TreeGrafter"/>
</dbReference>
<dbReference type="Pfam" id="PF00653">
    <property type="entry name" value="BIR"/>
    <property type="match status" value="3"/>
</dbReference>
<keyword evidence="2" id="KW-0479">Metal-binding</keyword>
<reference evidence="9" key="1">
    <citation type="submission" date="2021-02" db="EMBL/GenBank/DDBJ databases">
        <authorList>
            <person name="Nowell W R."/>
        </authorList>
    </citation>
    <scope>NUCLEOTIDE SEQUENCE</scope>
</reference>
<dbReference type="PANTHER" id="PTHR10044:SF139">
    <property type="entry name" value="DEATH-ASSOCIATED INHIBITOR OF APOPTOSIS 2"/>
    <property type="match status" value="1"/>
</dbReference>
<sequence length="655" mass="72630">MSQCMVDKPNSWNSRSDPTKQLSRQFYNNRRPLLSSPINAFHKAITLCSKIRNSPGVHSIHLMEACGFIYTGTGDTARCSACGLEKDNWTSDRYPLTVHLAERPDCPFIVSLKCSKPATHAPSPSPSSSSSSSSFSTHHYSCSSPSAATIRSTSISNEQEYPSKRLKIEITDATFSAAGLFETDRIQEVRKRTFSHWPHRNGPSQLQMIEAGFFNCNVGDRVICIYCNLICQQWTPNVDDPCEVHKTLSPKCIYVRAKLLISETRPLLIVNETVVGATVGNPSSTANNDQQLRYNEFVPTAACNTAYAELPKRTASFLSWPNENLPPVDQLVRAGFFYTGTKTIVTCFYCNGSLQNWGSNDNPTIEHARWFPHCAYAKQLCGAELYRKIQESKRAQQERAKANGSRETASSSGLMGAAVTSNSQRLLIPDESTLSRLVAARLDLPISQRLLDKQFKLSIIKRCWEDQLRLKHDDFVTDSDLHTACMILQKQIAHIDGKKENIVVPSIRMKTIREDAERAIAAATSGQQAIMVSNASVPTQSSSTISPSVPDVEMTTELEPPENVLTTPNEYSSPATVTSSQDKTRVTKSTTLNDTEKHQTREAVPVNPCVLCSKEEKRLACIPCGHLAACVSCSQSLRSCPICRREIEAFVKIYV</sequence>
<dbReference type="Proteomes" id="UP000663825">
    <property type="component" value="Unassembled WGS sequence"/>
</dbReference>
<dbReference type="FunFam" id="1.10.1170.10:FF:000002">
    <property type="entry name" value="Baculoviral IAP repeat containing 7"/>
    <property type="match status" value="1"/>
</dbReference>
<dbReference type="Proteomes" id="UP000663873">
    <property type="component" value="Unassembled WGS sequence"/>
</dbReference>
<gene>
    <name evidence="10" type="ORF">HFQ381_LOCUS30916</name>
    <name evidence="8" type="ORF">TIS948_LOCUS16766</name>
    <name evidence="9" type="ORF">UJA718_LOCUS12402</name>
</gene>
<evidence type="ECO:0000313" key="8">
    <source>
        <dbReference type="EMBL" id="CAF3278820.1"/>
    </source>
</evidence>
<dbReference type="PANTHER" id="PTHR10044">
    <property type="entry name" value="INHIBITOR OF APOPTOSIS"/>
    <property type="match status" value="1"/>
</dbReference>
<dbReference type="InterPro" id="IPR013083">
    <property type="entry name" value="Znf_RING/FYVE/PHD"/>
</dbReference>
<dbReference type="GO" id="GO:0043066">
    <property type="term" value="P:negative regulation of apoptotic process"/>
    <property type="evidence" value="ECO:0007669"/>
    <property type="project" value="TreeGrafter"/>
</dbReference>
<feature type="compositionally biased region" description="Polar residues" evidence="6">
    <location>
        <begin position="564"/>
        <end position="587"/>
    </location>
</feature>
<dbReference type="SMART" id="SM00238">
    <property type="entry name" value="BIR"/>
    <property type="match status" value="3"/>
</dbReference>
<dbReference type="GO" id="GO:0008270">
    <property type="term" value="F:zinc ion binding"/>
    <property type="evidence" value="ECO:0007669"/>
    <property type="project" value="UniProtKB-KW"/>
</dbReference>
<dbReference type="GO" id="GO:0005737">
    <property type="term" value="C:cytoplasm"/>
    <property type="evidence" value="ECO:0007669"/>
    <property type="project" value="TreeGrafter"/>
</dbReference>
<evidence type="ECO:0000313" key="10">
    <source>
        <dbReference type="EMBL" id="CAF4551707.1"/>
    </source>
</evidence>
<evidence type="ECO:0000313" key="11">
    <source>
        <dbReference type="Proteomes" id="UP000663873"/>
    </source>
</evidence>
<evidence type="ECO:0000256" key="2">
    <source>
        <dbReference type="ARBA" id="ARBA00022723"/>
    </source>
</evidence>
<evidence type="ECO:0000256" key="1">
    <source>
        <dbReference type="ARBA" id="ARBA00006672"/>
    </source>
</evidence>
<evidence type="ECO:0000256" key="5">
    <source>
        <dbReference type="PROSITE-ProRule" id="PRU00175"/>
    </source>
</evidence>
<evidence type="ECO:0000259" key="7">
    <source>
        <dbReference type="PROSITE" id="PS50089"/>
    </source>
</evidence>
<dbReference type="EMBL" id="CAJOBO010005834">
    <property type="protein sequence ID" value="CAF4551707.1"/>
    <property type="molecule type" value="Genomic_DNA"/>
</dbReference>
<feature type="domain" description="RING-type" evidence="7">
    <location>
        <begin position="609"/>
        <end position="644"/>
    </location>
</feature>
<dbReference type="InterPro" id="IPR050784">
    <property type="entry name" value="IAP"/>
</dbReference>
<dbReference type="Gene3D" id="1.10.1170.10">
    <property type="entry name" value="Inhibitor Of Apoptosis Protein (2mihbC-IAP-1), Chain A"/>
    <property type="match status" value="3"/>
</dbReference>
<dbReference type="GO" id="GO:0043027">
    <property type="term" value="F:cysteine-type endopeptidase inhibitor activity involved in apoptotic process"/>
    <property type="evidence" value="ECO:0007669"/>
    <property type="project" value="TreeGrafter"/>
</dbReference>
<evidence type="ECO:0000313" key="9">
    <source>
        <dbReference type="EMBL" id="CAF4297233.1"/>
    </source>
</evidence>
<evidence type="ECO:0000256" key="4">
    <source>
        <dbReference type="ARBA" id="ARBA00022833"/>
    </source>
</evidence>
<dbReference type="SUPFAM" id="SSF57924">
    <property type="entry name" value="Inhibitor of apoptosis (IAP) repeat"/>
    <property type="match status" value="3"/>
</dbReference>
<dbReference type="CDD" id="cd00022">
    <property type="entry name" value="BIR"/>
    <property type="match status" value="2"/>
</dbReference>